<evidence type="ECO:0000256" key="4">
    <source>
        <dbReference type="ARBA" id="ARBA00022475"/>
    </source>
</evidence>
<keyword evidence="9" id="KW-0902">Two-component regulatory system</keyword>
<dbReference type="EMBL" id="CP060715">
    <property type="protein sequence ID" value="QNN59911.1"/>
    <property type="molecule type" value="Genomic_DNA"/>
</dbReference>
<keyword evidence="6 11" id="KW-0812">Transmembrane</keyword>
<dbReference type="GO" id="GO:0016036">
    <property type="term" value="P:cellular response to phosphate starvation"/>
    <property type="evidence" value="ECO:0007669"/>
    <property type="project" value="TreeGrafter"/>
</dbReference>
<comment type="catalytic activity">
    <reaction evidence="1">
        <text>ATP + protein L-histidine = ADP + protein N-phospho-L-histidine.</text>
        <dbReference type="EC" id="2.7.13.3"/>
    </reaction>
</comment>
<name>A0A7G9RWD6_9FIRM</name>
<evidence type="ECO:0000259" key="12">
    <source>
        <dbReference type="PROSITE" id="PS50109"/>
    </source>
</evidence>
<evidence type="ECO:0000256" key="2">
    <source>
        <dbReference type="ARBA" id="ARBA00004651"/>
    </source>
</evidence>
<evidence type="ECO:0000256" key="10">
    <source>
        <dbReference type="ARBA" id="ARBA00023136"/>
    </source>
</evidence>
<dbReference type="InterPro" id="IPR005467">
    <property type="entry name" value="His_kinase_dom"/>
</dbReference>
<evidence type="ECO:0000256" key="5">
    <source>
        <dbReference type="ARBA" id="ARBA00022679"/>
    </source>
</evidence>
<dbReference type="PANTHER" id="PTHR45453:SF2">
    <property type="entry name" value="HISTIDINE KINASE"/>
    <property type="match status" value="1"/>
</dbReference>
<dbReference type="RefSeq" id="WP_187533045.1">
    <property type="nucleotide sequence ID" value="NZ_CBCSHU010000002.1"/>
</dbReference>
<evidence type="ECO:0000256" key="6">
    <source>
        <dbReference type="ARBA" id="ARBA00022692"/>
    </source>
</evidence>
<evidence type="ECO:0000256" key="9">
    <source>
        <dbReference type="ARBA" id="ARBA00023012"/>
    </source>
</evidence>
<proteinExistence type="predicted"/>
<evidence type="ECO:0000256" key="1">
    <source>
        <dbReference type="ARBA" id="ARBA00000085"/>
    </source>
</evidence>
<dbReference type="GO" id="GO:0004721">
    <property type="term" value="F:phosphoprotein phosphatase activity"/>
    <property type="evidence" value="ECO:0007669"/>
    <property type="project" value="TreeGrafter"/>
</dbReference>
<feature type="domain" description="Histidine kinase" evidence="12">
    <location>
        <begin position="126"/>
        <end position="332"/>
    </location>
</feature>
<evidence type="ECO:0000313" key="14">
    <source>
        <dbReference type="Proteomes" id="UP000515928"/>
    </source>
</evidence>
<keyword evidence="10 11" id="KW-0472">Membrane</keyword>
<evidence type="ECO:0000256" key="11">
    <source>
        <dbReference type="SAM" id="Phobius"/>
    </source>
</evidence>
<reference evidence="13 14" key="1">
    <citation type="submission" date="2020-08" db="EMBL/GenBank/DDBJ databases">
        <title>Genome sequence of Erysipelothrix inopinata DSM 15511T.</title>
        <authorList>
            <person name="Hyun D.-W."/>
            <person name="Bae J.-W."/>
        </authorList>
    </citation>
    <scope>NUCLEOTIDE SEQUENCE [LARGE SCALE GENOMIC DNA]</scope>
    <source>
        <strain evidence="13 14">DSM 15511</strain>
    </source>
</reference>
<feature type="transmembrane region" description="Helical" evidence="11">
    <location>
        <begin position="37"/>
        <end position="55"/>
    </location>
</feature>
<keyword evidence="4" id="KW-1003">Cell membrane</keyword>
<dbReference type="GO" id="GO:0000155">
    <property type="term" value="F:phosphorelay sensor kinase activity"/>
    <property type="evidence" value="ECO:0007669"/>
    <property type="project" value="TreeGrafter"/>
</dbReference>
<dbReference type="GO" id="GO:0005886">
    <property type="term" value="C:plasma membrane"/>
    <property type="evidence" value="ECO:0007669"/>
    <property type="project" value="UniProtKB-SubCell"/>
</dbReference>
<dbReference type="KEGG" id="eio:H9L01_05830"/>
<dbReference type="EC" id="2.7.13.3" evidence="3"/>
<evidence type="ECO:0000256" key="8">
    <source>
        <dbReference type="ARBA" id="ARBA00022989"/>
    </source>
</evidence>
<feature type="transmembrane region" description="Helical" evidence="11">
    <location>
        <begin position="12"/>
        <end position="31"/>
    </location>
</feature>
<dbReference type="SUPFAM" id="SSF55874">
    <property type="entry name" value="ATPase domain of HSP90 chaperone/DNA topoisomerase II/histidine kinase"/>
    <property type="match status" value="1"/>
</dbReference>
<dbReference type="PRINTS" id="PR00344">
    <property type="entry name" value="BCTRLSENSOR"/>
</dbReference>
<dbReference type="InterPro" id="IPR036890">
    <property type="entry name" value="HATPase_C_sf"/>
</dbReference>
<dbReference type="AlphaFoldDB" id="A0A7G9RWD6"/>
<dbReference type="SMART" id="SM00387">
    <property type="entry name" value="HATPase_c"/>
    <property type="match status" value="1"/>
</dbReference>
<sequence length="336" mass="38718">MKIKDFIHDKLYLCVLVLGIMGILTFFLAVLGIQKEIIIIIDAFLILILVTVLVTEYGRRAAYYQELLSNLETLDQKYLISELVQIPNFMDGVILHDILKQSNKSMVDQVRTYQTLQEDYKEYIELWIHEVKTPLSGAKLMVSNHPSSFDKDLMRELNRVEDYLEQALFYARSNAVEKDYMIQAVNLGMYVRNVMKQFASIFIQKQVHLELEDLDCTVYSDPKWLEFILKQIVDNALKYVSTETGSIRIYAQEKEQSVVLNIIDNGPGIPSSDLPRVFERGFTGSLGRYHKQATGMGLFLVKRLCDKLEIEIKIESEIGVGTSVQLIFPKSDMMFK</sequence>
<dbReference type="InterPro" id="IPR004358">
    <property type="entry name" value="Sig_transdc_His_kin-like_C"/>
</dbReference>
<dbReference type="PROSITE" id="PS50109">
    <property type="entry name" value="HIS_KIN"/>
    <property type="match status" value="1"/>
</dbReference>
<comment type="subcellular location">
    <subcellularLocation>
        <location evidence="2">Cell membrane</location>
        <topology evidence="2">Multi-pass membrane protein</topology>
    </subcellularLocation>
</comment>
<keyword evidence="14" id="KW-1185">Reference proteome</keyword>
<dbReference type="Gene3D" id="3.30.565.10">
    <property type="entry name" value="Histidine kinase-like ATPase, C-terminal domain"/>
    <property type="match status" value="1"/>
</dbReference>
<evidence type="ECO:0000256" key="3">
    <source>
        <dbReference type="ARBA" id="ARBA00012438"/>
    </source>
</evidence>
<keyword evidence="5" id="KW-0808">Transferase</keyword>
<keyword evidence="8 11" id="KW-1133">Transmembrane helix</keyword>
<gene>
    <name evidence="13" type="ORF">H9L01_05830</name>
</gene>
<evidence type="ECO:0000313" key="13">
    <source>
        <dbReference type="EMBL" id="QNN59911.1"/>
    </source>
</evidence>
<organism evidence="13 14">
    <name type="scientific">Erysipelothrix inopinata</name>
    <dbReference type="NCBI Taxonomy" id="225084"/>
    <lineage>
        <taxon>Bacteria</taxon>
        <taxon>Bacillati</taxon>
        <taxon>Bacillota</taxon>
        <taxon>Erysipelotrichia</taxon>
        <taxon>Erysipelotrichales</taxon>
        <taxon>Erysipelotrichaceae</taxon>
        <taxon>Erysipelothrix</taxon>
    </lineage>
</organism>
<protein>
    <recommendedName>
        <fullName evidence="3">histidine kinase</fullName>
        <ecNumber evidence="3">2.7.13.3</ecNumber>
    </recommendedName>
</protein>
<dbReference type="Proteomes" id="UP000515928">
    <property type="component" value="Chromosome"/>
</dbReference>
<accession>A0A7G9RWD6</accession>
<dbReference type="PANTHER" id="PTHR45453">
    <property type="entry name" value="PHOSPHATE REGULON SENSOR PROTEIN PHOR"/>
    <property type="match status" value="1"/>
</dbReference>
<keyword evidence="7 13" id="KW-0418">Kinase</keyword>
<evidence type="ECO:0000256" key="7">
    <source>
        <dbReference type="ARBA" id="ARBA00022777"/>
    </source>
</evidence>
<dbReference type="Pfam" id="PF02518">
    <property type="entry name" value="HATPase_c"/>
    <property type="match status" value="1"/>
</dbReference>
<dbReference type="InterPro" id="IPR050351">
    <property type="entry name" value="BphY/WalK/GraS-like"/>
</dbReference>
<dbReference type="InterPro" id="IPR003594">
    <property type="entry name" value="HATPase_dom"/>
</dbReference>